<evidence type="ECO:0000256" key="8">
    <source>
        <dbReference type="ARBA" id="ARBA00023157"/>
    </source>
</evidence>
<evidence type="ECO:0000256" key="9">
    <source>
        <dbReference type="ARBA" id="ARBA00023235"/>
    </source>
</evidence>
<dbReference type="CDD" id="cd02982">
    <property type="entry name" value="PDI_b'_family"/>
    <property type="match status" value="1"/>
</dbReference>
<dbReference type="PANTHER" id="PTHR18929">
    <property type="entry name" value="PROTEIN DISULFIDE ISOMERASE"/>
    <property type="match status" value="1"/>
</dbReference>
<keyword evidence="10" id="KW-0676">Redox-active center</keyword>
<comment type="caution">
    <text evidence="11">The sequence shown here is derived from an EMBL/GenBank/DDBJ whole genome shotgun (WGS) entry which is preliminary data.</text>
</comment>
<accession>A0A6A4SUT8</accession>
<reference evidence="11 12" key="1">
    <citation type="submission" date="2019-06" db="EMBL/GenBank/DDBJ databases">
        <title>Draft genomes of female and male turbot (Scophthalmus maximus).</title>
        <authorList>
            <person name="Xu H."/>
            <person name="Xu X.-W."/>
            <person name="Shao C."/>
            <person name="Chen S."/>
        </authorList>
    </citation>
    <scope>NUCLEOTIDE SEQUENCE [LARGE SCALE GENOMIC DNA]</scope>
    <source>
        <strain evidence="11">Ysfricsl-2016a</strain>
        <tissue evidence="11">Blood</tissue>
    </source>
</reference>
<keyword evidence="6" id="KW-0677">Repeat</keyword>
<evidence type="ECO:0000313" key="12">
    <source>
        <dbReference type="Proteomes" id="UP000438429"/>
    </source>
</evidence>
<dbReference type="GO" id="GO:0005788">
    <property type="term" value="C:endoplasmic reticulum lumen"/>
    <property type="evidence" value="ECO:0007669"/>
    <property type="project" value="UniProtKB-SubCell"/>
</dbReference>
<comment type="catalytic activity">
    <reaction evidence="1">
        <text>Catalyzes the rearrangement of -S-S- bonds in proteins.</text>
        <dbReference type="EC" id="5.3.4.1"/>
    </reaction>
</comment>
<dbReference type="GO" id="GO:0034976">
    <property type="term" value="P:response to endoplasmic reticulum stress"/>
    <property type="evidence" value="ECO:0007669"/>
    <property type="project" value="TreeGrafter"/>
</dbReference>
<dbReference type="AlphaFoldDB" id="A0A6A4SUT8"/>
<sequence length="420" mass="45653">MKRRAGPGAAVLDSAESAAQHIEAHHITVVGFFDNLDGEEAKVFRELSLDVTDTEFALTATPEVFQKYDVKDNSVVLFKKTADKIFSSSILLHSLLFINSTVKSQTALVEETRAVAKEFKGKLLFVVIDVTEAMSHVLTYFGVSEGDAPTARVINMETGNKFTIATSDLNANSLRQLCQDVPYYRTEEIPDDWNKGPVKVLVGKNFESVALDPTKNVFVEFLIAVQAKVPGAEFELRRRASVTPGGKQVKRAGLSSVGSENVSNSRAEQVQQAVMSRLSPTWCVFPTGLVSSALVQEGPITSPPPTYYASLSSPSTPPPTYGEAVGPTQAVNGGRTRPTVVVTQPSAVPVTVTYLRDLPGLVRCPHCHHTVTTKVTYLPGGAAWYKRPLRESCENTGVSFTVAPRSVSPNTQNTRQNYYV</sequence>
<keyword evidence="7" id="KW-0256">Endoplasmic reticulum</keyword>
<evidence type="ECO:0000256" key="5">
    <source>
        <dbReference type="ARBA" id="ARBA00022729"/>
    </source>
</evidence>
<proteinExistence type="inferred from homology"/>
<dbReference type="InterPro" id="IPR036249">
    <property type="entry name" value="Thioredoxin-like_sf"/>
</dbReference>
<keyword evidence="9" id="KW-0413">Isomerase</keyword>
<keyword evidence="8" id="KW-1015">Disulfide bond</keyword>
<dbReference type="Gene3D" id="3.40.30.10">
    <property type="entry name" value="Glutaredoxin"/>
    <property type="match status" value="1"/>
</dbReference>
<dbReference type="EC" id="5.3.4.1" evidence="4"/>
<gene>
    <name evidence="11" type="ORF">F2P81_010091</name>
</gene>
<dbReference type="PANTHER" id="PTHR18929:SF93">
    <property type="entry name" value="PROTEIN DISULFIDE-ISOMERASE A2"/>
    <property type="match status" value="1"/>
</dbReference>
<dbReference type="GO" id="GO:0003756">
    <property type="term" value="F:protein disulfide isomerase activity"/>
    <property type="evidence" value="ECO:0007669"/>
    <property type="project" value="UniProtKB-EC"/>
</dbReference>
<evidence type="ECO:0000256" key="2">
    <source>
        <dbReference type="ARBA" id="ARBA00004319"/>
    </source>
</evidence>
<evidence type="ECO:0000256" key="7">
    <source>
        <dbReference type="ARBA" id="ARBA00022824"/>
    </source>
</evidence>
<protein>
    <recommendedName>
        <fullName evidence="4">protein disulfide-isomerase</fullName>
        <ecNumber evidence="4">5.3.4.1</ecNumber>
    </recommendedName>
</protein>
<dbReference type="EMBL" id="VEVO01000009">
    <property type="protein sequence ID" value="KAF0037217.1"/>
    <property type="molecule type" value="Genomic_DNA"/>
</dbReference>
<comment type="similarity">
    <text evidence="3">Belongs to the protein disulfide isomerase family.</text>
</comment>
<comment type="subcellular location">
    <subcellularLocation>
        <location evidence="2">Endoplasmic reticulum lumen</location>
    </subcellularLocation>
</comment>
<dbReference type="SUPFAM" id="SSF52833">
    <property type="entry name" value="Thioredoxin-like"/>
    <property type="match status" value="2"/>
</dbReference>
<dbReference type="GO" id="GO:0006457">
    <property type="term" value="P:protein folding"/>
    <property type="evidence" value="ECO:0007669"/>
    <property type="project" value="TreeGrafter"/>
</dbReference>
<evidence type="ECO:0000256" key="3">
    <source>
        <dbReference type="ARBA" id="ARBA00006347"/>
    </source>
</evidence>
<name>A0A6A4SUT8_SCOMX</name>
<organism evidence="11 12">
    <name type="scientific">Scophthalmus maximus</name>
    <name type="common">Turbot</name>
    <name type="synonym">Psetta maxima</name>
    <dbReference type="NCBI Taxonomy" id="52904"/>
    <lineage>
        <taxon>Eukaryota</taxon>
        <taxon>Metazoa</taxon>
        <taxon>Chordata</taxon>
        <taxon>Craniata</taxon>
        <taxon>Vertebrata</taxon>
        <taxon>Euteleostomi</taxon>
        <taxon>Actinopterygii</taxon>
        <taxon>Neopterygii</taxon>
        <taxon>Teleostei</taxon>
        <taxon>Neoteleostei</taxon>
        <taxon>Acanthomorphata</taxon>
        <taxon>Carangaria</taxon>
        <taxon>Pleuronectiformes</taxon>
        <taxon>Pleuronectoidei</taxon>
        <taxon>Scophthalmidae</taxon>
        <taxon>Scophthalmus</taxon>
    </lineage>
</organism>
<dbReference type="Pfam" id="PF13848">
    <property type="entry name" value="Thioredoxin_6"/>
    <property type="match status" value="1"/>
</dbReference>
<evidence type="ECO:0000313" key="11">
    <source>
        <dbReference type="EMBL" id="KAF0037217.1"/>
    </source>
</evidence>
<dbReference type="CDD" id="cd02981">
    <property type="entry name" value="PDI_b_family"/>
    <property type="match status" value="1"/>
</dbReference>
<evidence type="ECO:0000256" key="4">
    <source>
        <dbReference type="ARBA" id="ARBA00012723"/>
    </source>
</evidence>
<dbReference type="FunFam" id="3.40.30.10:FF:000042">
    <property type="entry name" value="protein disulfide-isomerase A2"/>
    <property type="match status" value="1"/>
</dbReference>
<evidence type="ECO:0000256" key="6">
    <source>
        <dbReference type="ARBA" id="ARBA00022737"/>
    </source>
</evidence>
<dbReference type="Proteomes" id="UP000438429">
    <property type="component" value="Unassembled WGS sequence"/>
</dbReference>
<evidence type="ECO:0000256" key="1">
    <source>
        <dbReference type="ARBA" id="ARBA00001182"/>
    </source>
</evidence>
<evidence type="ECO:0000256" key="10">
    <source>
        <dbReference type="ARBA" id="ARBA00023284"/>
    </source>
</evidence>
<keyword evidence="5" id="KW-0732">Signal</keyword>